<dbReference type="Pfam" id="PF00005">
    <property type="entry name" value="ABC_tran"/>
    <property type="match status" value="1"/>
</dbReference>
<keyword evidence="7" id="KW-0472">Membrane</keyword>
<evidence type="ECO:0000256" key="3">
    <source>
        <dbReference type="ARBA" id="ARBA00022475"/>
    </source>
</evidence>
<dbReference type="GO" id="GO:0016887">
    <property type="term" value="F:ATP hydrolysis activity"/>
    <property type="evidence" value="ECO:0007669"/>
    <property type="project" value="InterPro"/>
</dbReference>
<evidence type="ECO:0000256" key="4">
    <source>
        <dbReference type="ARBA" id="ARBA00022741"/>
    </source>
</evidence>
<dbReference type="AlphaFoldDB" id="A0A0V8M3X3"/>
<dbReference type="InterPro" id="IPR017871">
    <property type="entry name" value="ABC_transporter-like_CS"/>
</dbReference>
<comment type="subcellular location">
    <subcellularLocation>
        <location evidence="1">Cell membrane</location>
    </subcellularLocation>
</comment>
<name>A0A0V8M3X3_9CHLR</name>
<dbReference type="PATRIC" id="fig|61435.5.peg.681"/>
<dbReference type="InterPro" id="IPR003439">
    <property type="entry name" value="ABC_transporter-like_ATP-bd"/>
</dbReference>
<evidence type="ECO:0000256" key="7">
    <source>
        <dbReference type="ARBA" id="ARBA00023136"/>
    </source>
</evidence>
<keyword evidence="4" id="KW-0547">Nucleotide-binding</keyword>
<dbReference type="eggNOG" id="COG1131">
    <property type="taxonomic scope" value="Bacteria"/>
</dbReference>
<dbReference type="GO" id="GO:0005886">
    <property type="term" value="C:plasma membrane"/>
    <property type="evidence" value="ECO:0007669"/>
    <property type="project" value="UniProtKB-SubCell"/>
</dbReference>
<protein>
    <submittedName>
        <fullName evidence="9">Multidrug ABC transporter ATP-binding protein</fullName>
    </submittedName>
</protein>
<evidence type="ECO:0000256" key="6">
    <source>
        <dbReference type="ARBA" id="ARBA00022967"/>
    </source>
</evidence>
<comment type="caution">
    <text evidence="9">The sequence shown here is derived from an EMBL/GenBank/DDBJ whole genome shotgun (WGS) entry which is preliminary data.</text>
</comment>
<dbReference type="Gene3D" id="3.40.50.300">
    <property type="entry name" value="P-loop containing nucleotide triphosphate hydrolases"/>
    <property type="match status" value="1"/>
</dbReference>
<evidence type="ECO:0000313" key="9">
    <source>
        <dbReference type="EMBL" id="KSV18462.1"/>
    </source>
</evidence>
<evidence type="ECO:0000256" key="5">
    <source>
        <dbReference type="ARBA" id="ARBA00022840"/>
    </source>
</evidence>
<dbReference type="InterPro" id="IPR050763">
    <property type="entry name" value="ABC_transporter_ATP-binding"/>
</dbReference>
<feature type="domain" description="ABC transporter" evidence="8">
    <location>
        <begin position="6"/>
        <end position="232"/>
    </location>
</feature>
<dbReference type="EMBL" id="JGYD01000011">
    <property type="protein sequence ID" value="KSV18462.1"/>
    <property type="molecule type" value="Genomic_DNA"/>
</dbReference>
<dbReference type="SUPFAM" id="SSF52540">
    <property type="entry name" value="P-loop containing nucleoside triphosphate hydrolases"/>
    <property type="match status" value="1"/>
</dbReference>
<dbReference type="InterPro" id="IPR027417">
    <property type="entry name" value="P-loop_NTPase"/>
</dbReference>
<dbReference type="SMART" id="SM00382">
    <property type="entry name" value="AAA"/>
    <property type="match status" value="1"/>
</dbReference>
<evidence type="ECO:0000313" key="10">
    <source>
        <dbReference type="Proteomes" id="UP000053577"/>
    </source>
</evidence>
<gene>
    <name evidence="9" type="ORF">DA01_03400</name>
</gene>
<keyword evidence="2" id="KW-0813">Transport</keyword>
<dbReference type="PROSITE" id="PS50893">
    <property type="entry name" value="ABC_TRANSPORTER_2"/>
    <property type="match status" value="1"/>
</dbReference>
<evidence type="ECO:0000259" key="8">
    <source>
        <dbReference type="PROSITE" id="PS50893"/>
    </source>
</evidence>
<evidence type="ECO:0000256" key="2">
    <source>
        <dbReference type="ARBA" id="ARBA00022448"/>
    </source>
</evidence>
<sequence>MSQISISVEKLSYWYGDLKAVNGISFEVGQGEILGFLGPNGAGKTTTQKMLTGQLKPKDGRATLLGFDVAKDTEEIHRQIGICFEQTNLYEQMTALENLQLFADLFGVKNFDGYALLKRVGLAGREKDKVAGYSKGMKQRLMIARSLVNTPSILFMDEPTSGLDPVSSESIRDIILEERKRGATIFLTTHDMWEADKLCDRVAFINEGSIAALDTPVNLKQQYGKRSLVAKIKTPDGKLENREIALDTGKTSAEVSKLLDSEQVLTLHSEEATLEDIFIKITGRRLTE</sequence>
<keyword evidence="6" id="KW-1278">Translocase</keyword>
<dbReference type="OrthoDB" id="9804819at2"/>
<dbReference type="RefSeq" id="WP_058292392.1">
    <property type="nucleotide sequence ID" value="NZ_JGYD01000011.1"/>
</dbReference>
<dbReference type="FunFam" id="3.40.50.300:FF:000589">
    <property type="entry name" value="ABC transporter, ATP-binding subunit"/>
    <property type="match status" value="1"/>
</dbReference>
<evidence type="ECO:0000256" key="1">
    <source>
        <dbReference type="ARBA" id="ARBA00004236"/>
    </source>
</evidence>
<keyword evidence="5 9" id="KW-0067">ATP-binding</keyword>
<dbReference type="PANTHER" id="PTHR42711:SF18">
    <property type="entry name" value="ABC TRANSPORTER, ATP-BINDING PROTEIN"/>
    <property type="match status" value="1"/>
</dbReference>
<organism evidence="9 10">
    <name type="scientific">Dehalococcoides mccartyi</name>
    <dbReference type="NCBI Taxonomy" id="61435"/>
    <lineage>
        <taxon>Bacteria</taxon>
        <taxon>Bacillati</taxon>
        <taxon>Chloroflexota</taxon>
        <taxon>Dehalococcoidia</taxon>
        <taxon>Dehalococcoidales</taxon>
        <taxon>Dehalococcoidaceae</taxon>
        <taxon>Dehalococcoides</taxon>
    </lineage>
</organism>
<keyword evidence="3" id="KW-1003">Cell membrane</keyword>
<accession>A0A0V8M3X3</accession>
<dbReference type="GO" id="GO:0005524">
    <property type="term" value="F:ATP binding"/>
    <property type="evidence" value="ECO:0007669"/>
    <property type="project" value="UniProtKB-KW"/>
</dbReference>
<reference evidence="9 10" key="1">
    <citation type="journal article" date="2015" name="Sci. Rep.">
        <title>A comparative genomics and reductive dehalogenase gene transcription study of two chloroethene-respiring bacteria, Dehalococcoides mccartyi strains MB and 11a.</title>
        <authorList>
            <person name="Low A."/>
            <person name="Shen Z."/>
            <person name="Cheng D."/>
            <person name="Rogers M.J."/>
            <person name="Lee P.K."/>
            <person name="He J."/>
        </authorList>
    </citation>
    <scope>NUCLEOTIDE SEQUENCE [LARGE SCALE GENOMIC DNA]</scope>
    <source>
        <strain evidence="9 10">MB</strain>
    </source>
</reference>
<dbReference type="PANTHER" id="PTHR42711">
    <property type="entry name" value="ABC TRANSPORTER ATP-BINDING PROTEIN"/>
    <property type="match status" value="1"/>
</dbReference>
<dbReference type="InterPro" id="IPR003593">
    <property type="entry name" value="AAA+_ATPase"/>
</dbReference>
<dbReference type="PROSITE" id="PS00211">
    <property type="entry name" value="ABC_TRANSPORTER_1"/>
    <property type="match status" value="1"/>
</dbReference>
<dbReference type="Proteomes" id="UP000053577">
    <property type="component" value="Unassembled WGS sequence"/>
</dbReference>
<proteinExistence type="predicted"/>